<protein>
    <submittedName>
        <fullName evidence="1">Uncharacterized protein</fullName>
    </submittedName>
</protein>
<sequence>MAGNVMQPDDRATSQGKDMLWEVALLADLINYGLSGRAVEPDIMVDFGMGDYPIACKKIWSEKNVEKNDSKGAKQLAPFENGGVIALNLDDLTPARLRSSPT</sequence>
<evidence type="ECO:0000313" key="1">
    <source>
        <dbReference type="EMBL" id="MDD1009714.1"/>
    </source>
</evidence>
<evidence type="ECO:0000313" key="2">
    <source>
        <dbReference type="Proteomes" id="UP001148185"/>
    </source>
</evidence>
<proteinExistence type="predicted"/>
<dbReference type="Proteomes" id="UP001148185">
    <property type="component" value="Unassembled WGS sequence"/>
</dbReference>
<reference evidence="1 2" key="1">
    <citation type="submission" date="2022-05" db="EMBL/GenBank/DDBJ databases">
        <title>Novel Pseudomonas spp. Isolated from a Rainbow Trout Aquaculture Facility.</title>
        <authorList>
            <person name="Testerman T."/>
            <person name="Graf J."/>
        </authorList>
    </citation>
    <scope>NUCLEOTIDE SEQUENCE [LARGE SCALE GENOMIC DNA]</scope>
    <source>
        <strain evidence="1 2">ID1042</strain>
    </source>
</reference>
<organism evidence="1 2">
    <name type="scientific">Pseudomonas shahriarae</name>
    <dbReference type="NCBI Taxonomy" id="2745512"/>
    <lineage>
        <taxon>Bacteria</taxon>
        <taxon>Pseudomonadati</taxon>
        <taxon>Pseudomonadota</taxon>
        <taxon>Gammaproteobacteria</taxon>
        <taxon>Pseudomonadales</taxon>
        <taxon>Pseudomonadaceae</taxon>
        <taxon>Pseudomonas</taxon>
    </lineage>
</organism>
<accession>A0A9X4C3R5</accession>
<dbReference type="EMBL" id="JAMDHA010000023">
    <property type="protein sequence ID" value="MDD1009714.1"/>
    <property type="molecule type" value="Genomic_DNA"/>
</dbReference>
<keyword evidence="2" id="KW-1185">Reference proteome</keyword>
<gene>
    <name evidence="1" type="ORF">M5G27_19740</name>
</gene>
<comment type="caution">
    <text evidence="1">The sequence shown here is derived from an EMBL/GenBank/DDBJ whole genome shotgun (WGS) entry which is preliminary data.</text>
</comment>
<dbReference type="AlphaFoldDB" id="A0A9X4C3R5"/>
<dbReference type="RefSeq" id="WP_273877626.1">
    <property type="nucleotide sequence ID" value="NZ_JAMDHA010000023.1"/>
</dbReference>
<name>A0A9X4C3R5_9PSED</name>